<gene>
    <name evidence="2" type="ORF">GGQ55_005010</name>
</gene>
<protein>
    <submittedName>
        <fullName evidence="2">Uncharacterized protein</fullName>
    </submittedName>
</protein>
<comment type="caution">
    <text evidence="2">The sequence shown here is derived from an EMBL/GenBank/DDBJ whole genome shotgun (WGS) entry which is preliminary data.</text>
</comment>
<feature type="transmembrane region" description="Helical" evidence="1">
    <location>
        <begin position="128"/>
        <end position="148"/>
    </location>
</feature>
<dbReference type="AlphaFoldDB" id="A0A853CQH0"/>
<proteinExistence type="predicted"/>
<dbReference type="EMBL" id="JACBZT010000001">
    <property type="protein sequence ID" value="NYJ08732.1"/>
    <property type="molecule type" value="Genomic_DNA"/>
</dbReference>
<name>A0A853CQH0_9ACTN</name>
<organism evidence="2 3">
    <name type="scientific">Petropleomorpha daqingensis</name>
    <dbReference type="NCBI Taxonomy" id="2026353"/>
    <lineage>
        <taxon>Bacteria</taxon>
        <taxon>Bacillati</taxon>
        <taxon>Actinomycetota</taxon>
        <taxon>Actinomycetes</taxon>
        <taxon>Geodermatophilales</taxon>
        <taxon>Geodermatophilaceae</taxon>
        <taxon>Petropleomorpha</taxon>
    </lineage>
</organism>
<sequence length="161" mass="16467">MPTTAAEPPAAPTVSFTPAAGCRDCAQLTGQEGVVPRQRLALSYAGFQPGEVVRLVMHSTPVTLGSFTADAAGVVVADVTIPASAEQGRHTLTLSGPLTGDRDVDFLVGAPQTDRAAIRPAERSALPLLPILGGAAALAVAGLAFLLHSRARRVAQRRAPG</sequence>
<evidence type="ECO:0000256" key="1">
    <source>
        <dbReference type="SAM" id="Phobius"/>
    </source>
</evidence>
<keyword evidence="1" id="KW-0472">Membrane</keyword>
<evidence type="ECO:0000313" key="3">
    <source>
        <dbReference type="Proteomes" id="UP000541969"/>
    </source>
</evidence>
<accession>A0A853CQH0</accession>
<dbReference type="Proteomes" id="UP000541969">
    <property type="component" value="Unassembled WGS sequence"/>
</dbReference>
<keyword evidence="3" id="KW-1185">Reference proteome</keyword>
<keyword evidence="1" id="KW-1133">Transmembrane helix</keyword>
<reference evidence="2 3" key="1">
    <citation type="submission" date="2020-07" db="EMBL/GenBank/DDBJ databases">
        <title>Sequencing the genomes of 1000 actinobacteria strains.</title>
        <authorList>
            <person name="Klenk H.-P."/>
        </authorList>
    </citation>
    <scope>NUCLEOTIDE SEQUENCE [LARGE SCALE GENOMIC DNA]</scope>
    <source>
        <strain evidence="2 3">DSM 104001</strain>
    </source>
</reference>
<evidence type="ECO:0000313" key="2">
    <source>
        <dbReference type="EMBL" id="NYJ08732.1"/>
    </source>
</evidence>
<dbReference type="RefSeq" id="WP_179721546.1">
    <property type="nucleotide sequence ID" value="NZ_JACBZT010000001.1"/>
</dbReference>
<keyword evidence="1" id="KW-0812">Transmembrane</keyword>